<gene>
    <name evidence="1" type="ORF">PISL3812_08244</name>
</gene>
<dbReference type="EMBL" id="CVMT01000009">
    <property type="protein sequence ID" value="CRG91196.1"/>
    <property type="molecule type" value="Genomic_DNA"/>
</dbReference>
<dbReference type="Proteomes" id="UP000054383">
    <property type="component" value="Unassembled WGS sequence"/>
</dbReference>
<evidence type="ECO:0000313" key="1">
    <source>
        <dbReference type="EMBL" id="CRG91196.1"/>
    </source>
</evidence>
<accession>A0A0U1M8F8</accession>
<dbReference type="OrthoDB" id="4216719at2759"/>
<sequence length="598" mass="67665">MVSTVYSPIKSRKLRYTGDAMAAFKANKVQDIHHTCEHCKNRKSSVVDDNVIHFCTNGTVSDRTWTVKQCEQRAPLKVGEAPGRHRGGHYPLTSNLSSWVYRTMCDFQPDQQVLKFAQPFAAELHAAVDEERKSSSGLHDLDMVEFTYQVTLEVGAAVLLAADSTEDPVELQDEFHSSRAGSDDHFLSWGRLLTGLECDPPIIVMFPVYLMMCQAFTFQSDSTQADYVYSALTGIDWIKGKNIYSDRVEAFSKLARSSVPSLNDIESGQDRSYWRIAHAYLTAMNGCENSRPLKVPRKVAINHGLDHKLVLAMRALDTIGSAYMCSDGAAWLDDAGMDSLIASAIPNDVMDLHTDIRTGETRNTLRLIYPEGFSIDQALKAMSTVLSGQLAEIFRGHQRARFNNREDGRIAATSPPYSFCRARHRRIFETMEVYITQYGEQFWSWTWEIYRLAREQVTEAGLKEPLVCALLRSVKQECLPESPITKFYDIYYDMLKPGSKQLHEKQPLGVSEDLAEVTRKIHSLWHDQLLDDRKLPGWGRRFDVESDKLFGDAGERLHVNGNSDDMYKFAIAYGRLSMGLPYIAYHTIDAIIMAFGIL</sequence>
<organism evidence="1 2">
    <name type="scientific">Talaromyces islandicus</name>
    <name type="common">Penicillium islandicum</name>
    <dbReference type="NCBI Taxonomy" id="28573"/>
    <lineage>
        <taxon>Eukaryota</taxon>
        <taxon>Fungi</taxon>
        <taxon>Dikarya</taxon>
        <taxon>Ascomycota</taxon>
        <taxon>Pezizomycotina</taxon>
        <taxon>Eurotiomycetes</taxon>
        <taxon>Eurotiomycetidae</taxon>
        <taxon>Eurotiales</taxon>
        <taxon>Trichocomaceae</taxon>
        <taxon>Talaromyces</taxon>
        <taxon>Talaromyces sect. Islandici</taxon>
    </lineage>
</organism>
<reference evidence="1 2" key="1">
    <citation type="submission" date="2015-04" db="EMBL/GenBank/DDBJ databases">
        <authorList>
            <person name="Syromyatnikov M.Y."/>
            <person name="Popov V.N."/>
        </authorList>
    </citation>
    <scope>NUCLEOTIDE SEQUENCE [LARGE SCALE GENOMIC DNA]</scope>
    <source>
        <strain evidence="1">WF-38-12</strain>
    </source>
</reference>
<keyword evidence="2" id="KW-1185">Reference proteome</keyword>
<proteinExistence type="predicted"/>
<protein>
    <submittedName>
        <fullName evidence="1">Uncharacterized protein</fullName>
    </submittedName>
</protein>
<evidence type="ECO:0000313" key="2">
    <source>
        <dbReference type="Proteomes" id="UP000054383"/>
    </source>
</evidence>
<dbReference type="OMA" id="YMCSDGA"/>
<name>A0A0U1M8F8_TALIS</name>
<dbReference type="AlphaFoldDB" id="A0A0U1M8F8"/>